<gene>
    <name evidence="5" type="ORF">DSCOOX_62240</name>
</gene>
<dbReference type="GO" id="GO:0016020">
    <property type="term" value="C:membrane"/>
    <property type="evidence" value="ECO:0007669"/>
    <property type="project" value="UniProtKB-SubCell"/>
</dbReference>
<dbReference type="RefSeq" id="WP_155313712.1">
    <property type="nucleotide sequence ID" value="NZ_AP021879.1"/>
</dbReference>
<keyword evidence="2" id="KW-0812">Transmembrane</keyword>
<name>A0A5K8AN46_9BACT</name>
<dbReference type="Gene3D" id="3.30.1150.10">
    <property type="match status" value="1"/>
</dbReference>
<evidence type="ECO:0000256" key="1">
    <source>
        <dbReference type="ARBA" id="ARBA00004167"/>
    </source>
</evidence>
<dbReference type="EMBL" id="AP021879">
    <property type="protein sequence ID" value="BBO93044.1"/>
    <property type="molecule type" value="Genomic_DNA"/>
</dbReference>
<evidence type="ECO:0000313" key="6">
    <source>
        <dbReference type="Proteomes" id="UP000422108"/>
    </source>
</evidence>
<keyword evidence="4" id="KW-0472">Membrane</keyword>
<comment type="subcellular location">
    <subcellularLocation>
        <location evidence="1">Membrane</location>
        <topology evidence="1">Single-pass membrane protein</topology>
    </subcellularLocation>
</comment>
<dbReference type="InterPro" id="IPR006260">
    <property type="entry name" value="TonB/TolA_C"/>
</dbReference>
<dbReference type="AlphaFoldDB" id="A0A5K8AN46"/>
<proteinExistence type="predicted"/>
<dbReference type="SUPFAM" id="SSF74653">
    <property type="entry name" value="TolA/TonB C-terminal domain"/>
    <property type="match status" value="1"/>
</dbReference>
<organism evidence="5 6">
    <name type="scientific">Desulfosarcina ovata subsp. ovata</name>
    <dbReference type="NCBI Taxonomy" id="2752305"/>
    <lineage>
        <taxon>Bacteria</taxon>
        <taxon>Pseudomonadati</taxon>
        <taxon>Thermodesulfobacteriota</taxon>
        <taxon>Desulfobacteria</taxon>
        <taxon>Desulfobacterales</taxon>
        <taxon>Desulfosarcinaceae</taxon>
        <taxon>Desulfosarcina</taxon>
    </lineage>
</organism>
<dbReference type="PROSITE" id="PS51257">
    <property type="entry name" value="PROKAR_LIPOPROTEIN"/>
    <property type="match status" value="1"/>
</dbReference>
<evidence type="ECO:0000256" key="3">
    <source>
        <dbReference type="ARBA" id="ARBA00022989"/>
    </source>
</evidence>
<evidence type="ECO:0000313" key="5">
    <source>
        <dbReference type="EMBL" id="BBO93044.1"/>
    </source>
</evidence>
<evidence type="ECO:0000256" key="2">
    <source>
        <dbReference type="ARBA" id="ARBA00022692"/>
    </source>
</evidence>
<sequence length="143" mass="16085">MKIKLTVVVVIVASLLFACGSKKESEPPKSCLESIPEAISGLKISGARPEKNVIANLWPTICRARELYAQRMKENPKLGKGMIELKFTVDFNGEIEAYSIARSTLDDPVFDKKVLRVFEFMDFDPYGPHNAETQILLPIRFKP</sequence>
<dbReference type="Proteomes" id="UP000422108">
    <property type="component" value="Chromosome"/>
</dbReference>
<evidence type="ECO:0000256" key="4">
    <source>
        <dbReference type="ARBA" id="ARBA00023136"/>
    </source>
</evidence>
<keyword evidence="6" id="KW-1185">Reference proteome</keyword>
<reference evidence="5 6" key="1">
    <citation type="submission" date="2019-11" db="EMBL/GenBank/DDBJ databases">
        <title>Comparative genomics of hydrocarbon-degrading Desulfosarcina strains.</title>
        <authorList>
            <person name="Watanabe M."/>
            <person name="Kojima H."/>
            <person name="Fukui M."/>
        </authorList>
    </citation>
    <scope>NUCLEOTIDE SEQUENCE [LARGE SCALE GENOMIC DNA]</scope>
    <source>
        <strain evidence="6">oXyS1</strain>
    </source>
</reference>
<keyword evidence="3" id="KW-1133">Transmembrane helix</keyword>
<protein>
    <submittedName>
        <fullName evidence="5">Uncharacterized protein</fullName>
    </submittedName>
</protein>
<dbReference type="NCBIfam" id="TIGR01352">
    <property type="entry name" value="tonB_Cterm"/>
    <property type="match status" value="1"/>
</dbReference>
<accession>A0A5K8AN46</accession>